<evidence type="ECO:0000256" key="3">
    <source>
        <dbReference type="ARBA" id="ARBA00018242"/>
    </source>
</evidence>
<dbReference type="Proteomes" id="UP000315522">
    <property type="component" value="Unassembled WGS sequence"/>
</dbReference>
<dbReference type="GO" id="GO:0005682">
    <property type="term" value="C:U5 snRNP"/>
    <property type="evidence" value="ECO:0007669"/>
    <property type="project" value="TreeGrafter"/>
</dbReference>
<dbReference type="Pfam" id="PF02840">
    <property type="entry name" value="Prp18"/>
    <property type="match status" value="1"/>
</dbReference>
<dbReference type="PANTHER" id="PTHR13007">
    <property type="entry name" value="PRE-MRNA SPLICING FACTOR-RELATED"/>
    <property type="match status" value="1"/>
</dbReference>
<evidence type="ECO:0000256" key="6">
    <source>
        <dbReference type="ARBA" id="ARBA00023187"/>
    </source>
</evidence>
<evidence type="ECO:0000256" key="5">
    <source>
        <dbReference type="ARBA" id="ARBA00022728"/>
    </source>
</evidence>
<dbReference type="GO" id="GO:0046540">
    <property type="term" value="C:U4/U6 x U5 tri-snRNP complex"/>
    <property type="evidence" value="ECO:0007669"/>
    <property type="project" value="TreeGrafter"/>
</dbReference>
<dbReference type="GO" id="GO:0071021">
    <property type="term" value="C:U2-type post-spliceosomal complex"/>
    <property type="evidence" value="ECO:0007669"/>
    <property type="project" value="TreeGrafter"/>
</dbReference>
<dbReference type="InterPro" id="IPR004098">
    <property type="entry name" value="Prp18"/>
</dbReference>
<dbReference type="Gene3D" id="1.20.940.10">
    <property type="entry name" value="Functional domain of the splicing factor Prp18"/>
    <property type="match status" value="1"/>
</dbReference>
<dbReference type="InterPro" id="IPR014906">
    <property type="entry name" value="PRP4-like"/>
</dbReference>
<protein>
    <recommendedName>
        <fullName evidence="3">Pre-mRNA-splicing factor 18</fullName>
    </recommendedName>
</protein>
<feature type="compositionally biased region" description="Basic and acidic residues" evidence="8">
    <location>
        <begin position="84"/>
        <end position="94"/>
    </location>
</feature>
<evidence type="ECO:0000313" key="12">
    <source>
        <dbReference type="Proteomes" id="UP000315522"/>
    </source>
</evidence>
<feature type="region of interest" description="Disordered" evidence="8">
    <location>
        <begin position="1"/>
        <end position="103"/>
    </location>
</feature>
<keyword evidence="4" id="KW-0507">mRNA processing</keyword>
<keyword evidence="12" id="KW-1185">Reference proteome</keyword>
<dbReference type="PANTHER" id="PTHR13007:SF19">
    <property type="entry name" value="PRE-MRNA-SPLICING FACTOR 18"/>
    <property type="match status" value="1"/>
</dbReference>
<dbReference type="InterPro" id="IPR036285">
    <property type="entry name" value="PRP4-like_sf"/>
</dbReference>
<feature type="compositionally biased region" description="Basic and acidic residues" evidence="8">
    <location>
        <begin position="10"/>
        <end position="58"/>
    </location>
</feature>
<evidence type="ECO:0000259" key="9">
    <source>
        <dbReference type="Pfam" id="PF02840"/>
    </source>
</evidence>
<evidence type="ECO:0000256" key="4">
    <source>
        <dbReference type="ARBA" id="ARBA00022664"/>
    </source>
</evidence>
<feature type="compositionally biased region" description="Basic and acidic residues" evidence="8">
    <location>
        <begin position="65"/>
        <end position="77"/>
    </location>
</feature>
<keyword evidence="7" id="KW-0539">Nucleus</keyword>
<evidence type="ECO:0000313" key="11">
    <source>
        <dbReference type="EMBL" id="TVY93113.1"/>
    </source>
</evidence>
<dbReference type="EMBL" id="QGML01000184">
    <property type="protein sequence ID" value="TVY93113.1"/>
    <property type="molecule type" value="Genomic_DNA"/>
</dbReference>
<dbReference type="SUPFAM" id="SSF47938">
    <property type="entry name" value="Functional domain of the splicing factor Prp18"/>
    <property type="match status" value="1"/>
</dbReference>
<gene>
    <name evidence="11" type="primary">prp18</name>
    <name evidence="11" type="ORF">LAWI1_G002504</name>
</gene>
<dbReference type="InterPro" id="IPR039979">
    <property type="entry name" value="PRPF18"/>
</dbReference>
<keyword evidence="6" id="KW-0508">mRNA splicing</keyword>
<dbReference type="GO" id="GO:0000350">
    <property type="term" value="P:generation of catalytic spliceosome for second transesterification step"/>
    <property type="evidence" value="ECO:0007669"/>
    <property type="project" value="TreeGrafter"/>
</dbReference>
<evidence type="ECO:0000256" key="2">
    <source>
        <dbReference type="ARBA" id="ARBA00008137"/>
    </source>
</evidence>
<dbReference type="SUPFAM" id="SSF158230">
    <property type="entry name" value="PRP4-like"/>
    <property type="match status" value="1"/>
</dbReference>
<proteinExistence type="inferred from homology"/>
<name>A0A559MJI1_9HELO</name>
<reference evidence="11 12" key="1">
    <citation type="submission" date="2018-05" db="EMBL/GenBank/DDBJ databases">
        <title>Genome sequencing and assembly of the regulated plant pathogen Lachnellula willkommii and related sister species for the development of diagnostic species identification markers.</title>
        <authorList>
            <person name="Giroux E."/>
            <person name="Bilodeau G."/>
        </authorList>
    </citation>
    <scope>NUCLEOTIDE SEQUENCE [LARGE SCALE GENOMIC DNA]</scope>
    <source>
        <strain evidence="11 12">CBS 172.35</strain>
    </source>
</reference>
<dbReference type="Gene3D" id="4.10.280.110">
    <property type="entry name" value="Pre-mRNA processing factor 4 domain"/>
    <property type="match status" value="1"/>
</dbReference>
<keyword evidence="5" id="KW-0747">Spliceosome</keyword>
<organism evidence="11 12">
    <name type="scientific">Lachnellula willkommii</name>
    <dbReference type="NCBI Taxonomy" id="215461"/>
    <lineage>
        <taxon>Eukaryota</taxon>
        <taxon>Fungi</taxon>
        <taxon>Dikarya</taxon>
        <taxon>Ascomycota</taxon>
        <taxon>Pezizomycotina</taxon>
        <taxon>Leotiomycetes</taxon>
        <taxon>Helotiales</taxon>
        <taxon>Lachnaceae</taxon>
        <taxon>Lachnellula</taxon>
    </lineage>
</organism>
<evidence type="ECO:0000256" key="8">
    <source>
        <dbReference type="SAM" id="MobiDB-lite"/>
    </source>
</evidence>
<dbReference type="FunFam" id="1.20.940.10:FF:000008">
    <property type="entry name" value="Related to potassium channel regulatory factor"/>
    <property type="match status" value="1"/>
</dbReference>
<comment type="similarity">
    <text evidence="2">Belongs to the PRP18 family.</text>
</comment>
<evidence type="ECO:0000256" key="7">
    <source>
        <dbReference type="ARBA" id="ARBA00023242"/>
    </source>
</evidence>
<comment type="caution">
    <text evidence="11">The sequence shown here is derived from an EMBL/GenBank/DDBJ whole genome shotgun (WGS) entry which is preliminary data.</text>
</comment>
<dbReference type="AlphaFoldDB" id="A0A559MJI1"/>
<comment type="subcellular location">
    <subcellularLocation>
        <location evidence="1">Nucleus</location>
    </subcellularLocation>
</comment>
<dbReference type="Pfam" id="PF08799">
    <property type="entry name" value="PRP4"/>
    <property type="match status" value="1"/>
</dbReference>
<feature type="domain" description="Pre-mRNA processing factor 4 (PRP4)-like" evidence="10">
    <location>
        <begin position="131"/>
        <end position="158"/>
    </location>
</feature>
<dbReference type="FunFam" id="4.10.280.110:FF:000014">
    <property type="entry name" value="Potassium channel regulatory factor"/>
    <property type="match status" value="1"/>
</dbReference>
<evidence type="ECO:0000259" key="10">
    <source>
        <dbReference type="Pfam" id="PF08799"/>
    </source>
</evidence>
<feature type="domain" description="Prp18" evidence="9">
    <location>
        <begin position="200"/>
        <end position="337"/>
    </location>
</feature>
<sequence>MDFASLMSKEISKARPSKGDSKSSAEPPKKYMKRADVEAEREAQYHAEQRKLEEEKASKLSQKRKREEDEADANRKREEKRRKLAEESRRRREEQEAEEERARRKRLGLPELVKETSEEIEVDDIADEELVEKLRGMGHPAKLFGESHKQRLRRFRKLGVVMTVGPIPTSLELVEEKDMKVDTVPKDEEGKKFLFRQLASYFTMVIKEWEEALDKEKRDTFASKAAYNAMVQSKENMTPLFRKFEKGDVDEGVLEPVVEIVKAAQERRYVDANDGYLRLSIGKAAWPIGVTMVGIHERSAREKLHESDKGHVMGDEVTRKFLQSIKRCLSFAQVRWPPEDIRQLMG</sequence>
<evidence type="ECO:0000256" key="1">
    <source>
        <dbReference type="ARBA" id="ARBA00004123"/>
    </source>
</evidence>
<accession>A0A559MJI1</accession>